<feature type="chain" id="PRO_5015519628" description="Delta-60 repeat domain-containing protein" evidence="2">
    <location>
        <begin position="32"/>
        <end position="966"/>
    </location>
</feature>
<dbReference type="Pfam" id="PF17164">
    <property type="entry name" value="DUF5122"/>
    <property type="match status" value="2"/>
</dbReference>
<dbReference type="PANTHER" id="PTHR48148:SF3">
    <property type="entry name" value="KERATINOCYTE PROLINE-RICH PROTEIN"/>
    <property type="match status" value="1"/>
</dbReference>
<feature type="region of interest" description="Disordered" evidence="1">
    <location>
        <begin position="260"/>
        <end position="283"/>
    </location>
</feature>
<feature type="signal peptide" evidence="2">
    <location>
        <begin position="1"/>
        <end position="31"/>
    </location>
</feature>
<evidence type="ECO:0008006" key="5">
    <source>
        <dbReference type="Google" id="ProtNLM"/>
    </source>
</evidence>
<keyword evidence="2" id="KW-0732">Signal</keyword>
<dbReference type="EMBL" id="PYYB01000001">
    <property type="protein sequence ID" value="PTL59609.1"/>
    <property type="molecule type" value="Genomic_DNA"/>
</dbReference>
<protein>
    <recommendedName>
        <fullName evidence="5">Delta-60 repeat domain-containing protein</fullName>
    </recommendedName>
</protein>
<dbReference type="Gene3D" id="2.80.10.50">
    <property type="match status" value="2"/>
</dbReference>
<dbReference type="SUPFAM" id="SSF63829">
    <property type="entry name" value="Calcium-dependent phosphotriesterase"/>
    <property type="match status" value="1"/>
</dbReference>
<dbReference type="NCBIfam" id="TIGR02608">
    <property type="entry name" value="delta_60_rpt"/>
    <property type="match status" value="5"/>
</dbReference>
<evidence type="ECO:0000256" key="1">
    <source>
        <dbReference type="SAM" id="MobiDB-lite"/>
    </source>
</evidence>
<sequence length="966" mass="98709">MHGRAGTARRRSSFATLAIGVALALAPAASAASAGTLDASFGVGGLVDLRLGDFPGASLVAAAPGPDGSTVVLADARTATPAGGARVGRFTAAGDPVPGFGIHGSADVPEPPPTNGPRVWFGVDATAAGTGVVSVMRGQTGEGWYLARLRADGTRDPLFGTDGLVRFPTRIEHVRQAPGGDLVVALHETGGLVLRRLDPEGAPRTTFGDGGRVVVGEQSMDAFPAGLAVQPDGAILVGGTRPVDGSPDLQATVHRFMADGTPDPSFGNAGRADVGAPGKTSAAELAPAPDGAILVLARDHGFGSPSPVEGRLHRLTSAGLPAAGTVPSLDELGDGGLAVDSTGRATVVTGDPDEPDTLVRRFDADGTPTAAFGTAGVVRLDDMQRARLVTVGGQVQLVGSPPTQETVDTVLVRFAADGPDPAFGTAGRRTGQIGSEPSGRTRGAGLLPDGRLVEVGTFRRGLIGEAAGSLVLGADGRTHDGPRALTGPAALQEVVTLVGGERVAVGTALAPSGLSAHLVTAALGADGHPTGLRVTEVDVESHTGRVHATRVGAGLATLLGGLGGDMQLSRLAADGQLDGTFGVEGTVSVAPGLPLDIATDAADRLQTFSVRLHTANVRTPIVRRYRSDGSLDPDFAGDGELELPSFRVHDDYTGALVALPGGDVVAIGTAVAPVGDRIRLARIAPTGAVTETTLTNHPGDQIGHRIEAATMDAQDRVLLAGTHVFSDGRTTGTLFVRRLTPALEPETTFGTLGEAAIDRTANQDLEFGGLVVRPSGAPVVAGTVFTSGPRWFAAQLTPEGDPAPQPTPTPEPTPVTEPTPVATPTPAPTVRPTPSPTPRPQPTVTPGPSTTPSRIAVRVPASISRSALVARGLRANVTCPVACSLAATATLDARSTRALRLSSRRLAAVTRRPRTRTSTLNLRPRSQARRRLRGLRRPATIVVRISARMTTGRALTPTRVQIRLRP</sequence>
<organism evidence="3 4">
    <name type="scientific">Paraconexibacter algicola</name>
    <dbReference type="NCBI Taxonomy" id="2133960"/>
    <lineage>
        <taxon>Bacteria</taxon>
        <taxon>Bacillati</taxon>
        <taxon>Actinomycetota</taxon>
        <taxon>Thermoleophilia</taxon>
        <taxon>Solirubrobacterales</taxon>
        <taxon>Paraconexibacteraceae</taxon>
        <taxon>Paraconexibacter</taxon>
    </lineage>
</organism>
<dbReference type="PANTHER" id="PTHR48148">
    <property type="entry name" value="KERATINOCYTE PROLINE-RICH PROTEIN"/>
    <property type="match status" value="1"/>
</dbReference>
<gene>
    <name evidence="3" type="ORF">C7Y72_08080</name>
</gene>
<dbReference type="Proteomes" id="UP000240739">
    <property type="component" value="Unassembled WGS sequence"/>
</dbReference>
<dbReference type="AlphaFoldDB" id="A0A2T4UK41"/>
<dbReference type="InterPro" id="IPR013431">
    <property type="entry name" value="Delta_60_rpt"/>
</dbReference>
<feature type="compositionally biased region" description="Pro residues" evidence="1">
    <location>
        <begin position="801"/>
        <end position="845"/>
    </location>
</feature>
<dbReference type="RefSeq" id="WP_107568252.1">
    <property type="nucleotide sequence ID" value="NZ_PYYB01000001.1"/>
</dbReference>
<feature type="region of interest" description="Disordered" evidence="1">
    <location>
        <begin position="421"/>
        <end position="446"/>
    </location>
</feature>
<dbReference type="OrthoDB" id="9805017at2"/>
<evidence type="ECO:0000313" key="3">
    <source>
        <dbReference type="EMBL" id="PTL59609.1"/>
    </source>
</evidence>
<keyword evidence="4" id="KW-1185">Reference proteome</keyword>
<accession>A0A2T4UK41</accession>
<comment type="caution">
    <text evidence="3">The sequence shown here is derived from an EMBL/GenBank/DDBJ whole genome shotgun (WGS) entry which is preliminary data.</text>
</comment>
<evidence type="ECO:0000313" key="4">
    <source>
        <dbReference type="Proteomes" id="UP000240739"/>
    </source>
</evidence>
<feature type="region of interest" description="Disordered" evidence="1">
    <location>
        <begin position="794"/>
        <end position="856"/>
    </location>
</feature>
<reference evidence="3 4" key="1">
    <citation type="submission" date="2018-03" db="EMBL/GenBank/DDBJ databases">
        <title>Aquarubrobacter algicola gen. nov., sp. nov., a novel actinobacterium isolated from shallow eutrophic lake during the end of cyanobacterial harmful algal blooms.</title>
        <authorList>
            <person name="Chun S.J."/>
        </authorList>
    </citation>
    <scope>NUCLEOTIDE SEQUENCE [LARGE SCALE GENOMIC DNA]</scope>
    <source>
        <strain evidence="3 4">Seoho-28</strain>
    </source>
</reference>
<proteinExistence type="predicted"/>
<evidence type="ECO:0000256" key="2">
    <source>
        <dbReference type="SAM" id="SignalP"/>
    </source>
</evidence>
<name>A0A2T4UK41_9ACTN</name>